<feature type="compositionally biased region" description="Polar residues" evidence="1">
    <location>
        <begin position="200"/>
        <end position="221"/>
    </location>
</feature>
<organism evidence="2 3">
    <name type="scientific">Massariosphaeria phaeospora</name>
    <dbReference type="NCBI Taxonomy" id="100035"/>
    <lineage>
        <taxon>Eukaryota</taxon>
        <taxon>Fungi</taxon>
        <taxon>Dikarya</taxon>
        <taxon>Ascomycota</taxon>
        <taxon>Pezizomycotina</taxon>
        <taxon>Dothideomycetes</taxon>
        <taxon>Pleosporomycetidae</taxon>
        <taxon>Pleosporales</taxon>
        <taxon>Pleosporales incertae sedis</taxon>
        <taxon>Massariosphaeria</taxon>
    </lineage>
</organism>
<keyword evidence="3" id="KW-1185">Reference proteome</keyword>
<sequence>MTDRPAVGPFPAACDALPRLAASPATRSTRCAVDGAARRAAGPICLHLLFWPPRSCSWLFQTPCNRTRQDCANCPLYAMRPRCTVARCAASGCSRGFDGHINITAAKPSNTQSSPHRQITAEHRAAASDTPEDSTAGPLNGPCCQVVQFNPSPLSSRGSKSTTRRKDVVNNNKARRPRRLRAASSALVESQPWRDGPYLQYQQPGHSPVLDQQASPTVCKG</sequence>
<evidence type="ECO:0000313" key="3">
    <source>
        <dbReference type="Proteomes" id="UP000481861"/>
    </source>
</evidence>
<dbReference type="Proteomes" id="UP000481861">
    <property type="component" value="Unassembled WGS sequence"/>
</dbReference>
<reference evidence="2 3" key="1">
    <citation type="submission" date="2020-01" db="EMBL/GenBank/DDBJ databases">
        <authorList>
            <consortium name="DOE Joint Genome Institute"/>
            <person name="Haridas S."/>
            <person name="Albert R."/>
            <person name="Binder M."/>
            <person name="Bloem J."/>
            <person name="Labutti K."/>
            <person name="Salamov A."/>
            <person name="Andreopoulos B."/>
            <person name="Baker S.E."/>
            <person name="Barry K."/>
            <person name="Bills G."/>
            <person name="Bluhm B.H."/>
            <person name="Cannon C."/>
            <person name="Castanera R."/>
            <person name="Culley D.E."/>
            <person name="Daum C."/>
            <person name="Ezra D."/>
            <person name="Gonzalez J.B."/>
            <person name="Henrissat B."/>
            <person name="Kuo A."/>
            <person name="Liang C."/>
            <person name="Lipzen A."/>
            <person name="Lutzoni F."/>
            <person name="Magnuson J."/>
            <person name="Mondo S."/>
            <person name="Nolan M."/>
            <person name="Ohm R."/>
            <person name="Pangilinan J."/>
            <person name="Park H.-J.H."/>
            <person name="Ramirez L."/>
            <person name="Alfaro M."/>
            <person name="Sun H."/>
            <person name="Tritt A."/>
            <person name="Yoshinaga Y."/>
            <person name="Zwiers L.-H.L."/>
            <person name="Turgeon B.G."/>
            <person name="Goodwin S.B."/>
            <person name="Spatafora J.W."/>
            <person name="Crous P.W."/>
            <person name="Grigoriev I.V."/>
        </authorList>
    </citation>
    <scope>NUCLEOTIDE SEQUENCE [LARGE SCALE GENOMIC DNA]</scope>
    <source>
        <strain evidence="2 3">CBS 611.86</strain>
    </source>
</reference>
<name>A0A7C8I1Z4_9PLEO</name>
<dbReference type="EMBL" id="JAADJZ010000018">
    <property type="protein sequence ID" value="KAF2868728.1"/>
    <property type="molecule type" value="Genomic_DNA"/>
</dbReference>
<feature type="compositionally biased region" description="Polar residues" evidence="1">
    <location>
        <begin position="107"/>
        <end position="117"/>
    </location>
</feature>
<gene>
    <name evidence="2" type="ORF">BDV95DRAFT_670288</name>
</gene>
<evidence type="ECO:0000256" key="1">
    <source>
        <dbReference type="SAM" id="MobiDB-lite"/>
    </source>
</evidence>
<proteinExistence type="predicted"/>
<dbReference type="AlphaFoldDB" id="A0A7C8I1Z4"/>
<evidence type="ECO:0000313" key="2">
    <source>
        <dbReference type="EMBL" id="KAF2868728.1"/>
    </source>
</evidence>
<accession>A0A7C8I1Z4</accession>
<feature type="region of interest" description="Disordered" evidence="1">
    <location>
        <begin position="150"/>
        <end position="221"/>
    </location>
</feature>
<comment type="caution">
    <text evidence="2">The sequence shown here is derived from an EMBL/GenBank/DDBJ whole genome shotgun (WGS) entry which is preliminary data.</text>
</comment>
<protein>
    <submittedName>
        <fullName evidence="2">Uncharacterized protein</fullName>
    </submittedName>
</protein>
<feature type="region of interest" description="Disordered" evidence="1">
    <location>
        <begin position="104"/>
        <end position="136"/>
    </location>
</feature>